<evidence type="ECO:0000313" key="1">
    <source>
        <dbReference type="EMBL" id="RTZ50362.1"/>
    </source>
</evidence>
<comment type="caution">
    <text evidence="1">The sequence shown here is derived from an EMBL/GenBank/DDBJ whole genome shotgun (WGS) entry which is preliminary data.</text>
</comment>
<proteinExistence type="predicted"/>
<dbReference type="AlphaFoldDB" id="A0A432E183"/>
<organism evidence="1 2">
    <name type="scientific">Chryseobacterium arthrosphaerae</name>
    <dbReference type="NCBI Taxonomy" id="651561"/>
    <lineage>
        <taxon>Bacteria</taxon>
        <taxon>Pseudomonadati</taxon>
        <taxon>Bacteroidota</taxon>
        <taxon>Flavobacteriia</taxon>
        <taxon>Flavobacteriales</taxon>
        <taxon>Weeksellaceae</taxon>
        <taxon>Chryseobacterium group</taxon>
        <taxon>Chryseobacterium</taxon>
    </lineage>
</organism>
<dbReference type="Proteomes" id="UP000276953">
    <property type="component" value="Unassembled WGS sequence"/>
</dbReference>
<reference evidence="1 2" key="1">
    <citation type="submission" date="2018-12" db="EMBL/GenBank/DDBJ databases">
        <title>Draft Genome Sequence of Chryseobacterium arthrosphaerae strain ED882-96 Isolated from the Blood of a Patient with Liver Cirrhosis in Taiwan.</title>
        <authorList>
            <person name="Lin J.-N."/>
            <person name="Lai C.-H."/>
            <person name="Yang C.-H."/>
            <person name="Huang Y.-H."/>
        </authorList>
    </citation>
    <scope>NUCLEOTIDE SEQUENCE [LARGE SCALE GENOMIC DNA]</scope>
    <source>
        <strain evidence="1 2">ED882-96</strain>
    </source>
</reference>
<evidence type="ECO:0000313" key="2">
    <source>
        <dbReference type="Proteomes" id="UP000276953"/>
    </source>
</evidence>
<name>A0A432E183_9FLAO</name>
<dbReference type="EMBL" id="RYFC01000001">
    <property type="protein sequence ID" value="RTZ50362.1"/>
    <property type="molecule type" value="Genomic_DNA"/>
</dbReference>
<accession>A0A432E183</accession>
<protein>
    <submittedName>
        <fullName evidence="1">Uncharacterized protein</fullName>
    </submittedName>
</protein>
<gene>
    <name evidence="1" type="ORF">EJ377_11230</name>
</gene>
<sequence>MTTPEKEIPVHHLTSEEFQMSTLSAAGPENFHEVHRHNFLKLSGSGKYLKAAAWNWILRAINWRTIRSASLHRAGIQYENRRRGGYAMAISREIFNEACDIESVLTGGNFPFFKS</sequence>